<dbReference type="EMBL" id="RRYP01007773">
    <property type="protein sequence ID" value="TNV80244.1"/>
    <property type="molecule type" value="Genomic_DNA"/>
</dbReference>
<dbReference type="Proteomes" id="UP000785679">
    <property type="component" value="Unassembled WGS sequence"/>
</dbReference>
<evidence type="ECO:0000313" key="2">
    <source>
        <dbReference type="Proteomes" id="UP000785679"/>
    </source>
</evidence>
<accession>A0A8J8NU23</accession>
<reference evidence="1" key="1">
    <citation type="submission" date="2019-06" db="EMBL/GenBank/DDBJ databases">
        <authorList>
            <person name="Zheng W."/>
        </authorList>
    </citation>
    <scope>NUCLEOTIDE SEQUENCE</scope>
    <source>
        <strain evidence="1">QDHG01</strain>
    </source>
</reference>
<protein>
    <submittedName>
        <fullName evidence="1">Uncharacterized protein</fullName>
    </submittedName>
</protein>
<comment type="caution">
    <text evidence="1">The sequence shown here is derived from an EMBL/GenBank/DDBJ whole genome shotgun (WGS) entry which is preliminary data.</text>
</comment>
<gene>
    <name evidence="1" type="ORF">FGO68_gene9923</name>
</gene>
<evidence type="ECO:0000313" key="1">
    <source>
        <dbReference type="EMBL" id="TNV80244.1"/>
    </source>
</evidence>
<proteinExistence type="predicted"/>
<name>A0A8J8NU23_HALGN</name>
<keyword evidence="2" id="KW-1185">Reference proteome</keyword>
<organism evidence="1 2">
    <name type="scientific">Halteria grandinella</name>
    <dbReference type="NCBI Taxonomy" id="5974"/>
    <lineage>
        <taxon>Eukaryota</taxon>
        <taxon>Sar</taxon>
        <taxon>Alveolata</taxon>
        <taxon>Ciliophora</taxon>
        <taxon>Intramacronucleata</taxon>
        <taxon>Spirotrichea</taxon>
        <taxon>Stichotrichia</taxon>
        <taxon>Sporadotrichida</taxon>
        <taxon>Halteriidae</taxon>
        <taxon>Halteria</taxon>
    </lineage>
</organism>
<sequence length="73" mass="8310">MVSRLCSILNCCFFIPRLQRLLRESNTSSAATGVRATFLLISLTSLSNIMRMSFSFERKTSRTLYSCFNFKAA</sequence>
<dbReference type="AlphaFoldDB" id="A0A8J8NU23"/>